<dbReference type="AlphaFoldDB" id="A0A2P8Q665"/>
<gene>
    <name evidence="1" type="ORF">C6Y14_19595</name>
</gene>
<evidence type="ECO:0008006" key="3">
    <source>
        <dbReference type="Google" id="ProtNLM"/>
    </source>
</evidence>
<dbReference type="Gene3D" id="3.40.630.30">
    <property type="match status" value="1"/>
</dbReference>
<dbReference type="Proteomes" id="UP000240429">
    <property type="component" value="Unassembled WGS sequence"/>
</dbReference>
<reference evidence="1 2" key="1">
    <citation type="submission" date="2018-03" db="EMBL/GenBank/DDBJ databases">
        <title>Streptomyces dioscori sp. nov., a novel endophytic actinobacterium isolated from bulbil of Dioscorea bulbifera L.</title>
        <authorList>
            <person name="Zhikuan W."/>
        </authorList>
    </citation>
    <scope>NUCLEOTIDE SEQUENCE [LARGE SCALE GENOMIC DNA]</scope>
    <source>
        <strain evidence="1 2">A217</strain>
    </source>
</reference>
<evidence type="ECO:0000313" key="2">
    <source>
        <dbReference type="Proteomes" id="UP000240429"/>
    </source>
</evidence>
<proteinExistence type="predicted"/>
<dbReference type="EMBL" id="PYBJ01000012">
    <property type="protein sequence ID" value="PSM41722.1"/>
    <property type="molecule type" value="Genomic_DNA"/>
</dbReference>
<name>A0A2P8Q665_9ACTN</name>
<protein>
    <recommendedName>
        <fullName evidence="3">GNAT family N-acetyltransferase</fullName>
    </recommendedName>
</protein>
<evidence type="ECO:0000313" key="1">
    <source>
        <dbReference type="EMBL" id="PSM41722.1"/>
    </source>
</evidence>
<sequence length="222" mass="23448">MTMTTLEIPVRAAVRAAGLVDVPAVARLITQSSAGHSEQAQRVMRLVLAHHALEKGQVWVAERDDDGTLLAAAIWLPPGTGVDPPGPHLKSVLSRELATGRSEATGRSAAEPAFCLPQDLFLSTVLKAAGPDPSAPYWTVVAVCAPDETEAWDRTVVDGLLAPGLRAVDEQDATAVAVTLSARHGDQLRHLGFRGPRRASVAPDASVWLTTRTRHALVEAAA</sequence>
<organism evidence="1 2">
    <name type="scientific">Streptomyces dioscori</name>
    <dbReference type="NCBI Taxonomy" id="2109333"/>
    <lineage>
        <taxon>Bacteria</taxon>
        <taxon>Bacillati</taxon>
        <taxon>Actinomycetota</taxon>
        <taxon>Actinomycetes</taxon>
        <taxon>Kitasatosporales</taxon>
        <taxon>Streptomycetaceae</taxon>
        <taxon>Streptomyces</taxon>
        <taxon>Streptomyces aurantiacus group</taxon>
    </lineage>
</organism>
<comment type="caution">
    <text evidence="1">The sequence shown here is derived from an EMBL/GenBank/DDBJ whole genome shotgun (WGS) entry which is preliminary data.</text>
</comment>
<accession>A0A2P8Q665</accession>
<keyword evidence="2" id="KW-1185">Reference proteome</keyword>